<sequence>MFLPLICSLWLFATSSSGIEYSNNLLCKDENYEVHWRFENNTETFYFKVRAKATGWIGFGVSRLLWPENETLRWNMYSMRHYDVLVGGVDDSGKKYYKDFMTNGHVAPKEDGHADWNVSNIIESNGTTTMEFSRKKDTGDANGDNVIEPGLRRMVCAYHDTVDYNISMSKFTKHTWNGYEDIEFIEKPKEKAVLAYRATEPPTTGASTLAVSIVGHLLLIVIAVIFFY</sequence>
<comment type="caution">
    <text evidence="4">The sequence shown here is derived from an EMBL/GenBank/DDBJ whole genome shotgun (WGS) entry which is preliminary data.</text>
</comment>
<evidence type="ECO:0000256" key="2">
    <source>
        <dbReference type="SAM" id="SignalP"/>
    </source>
</evidence>
<dbReference type="PANTHER" id="PTHR10157:SF23">
    <property type="entry name" value="MOXD1 HOMOLOG 1"/>
    <property type="match status" value="1"/>
</dbReference>
<feature type="domain" description="DOMON" evidence="3">
    <location>
        <begin position="30"/>
        <end position="159"/>
    </location>
</feature>
<feature type="signal peptide" evidence="2">
    <location>
        <begin position="1"/>
        <end position="18"/>
    </location>
</feature>
<organism evidence="4 5">
    <name type="scientific">Pocillopora meandrina</name>
    <dbReference type="NCBI Taxonomy" id="46732"/>
    <lineage>
        <taxon>Eukaryota</taxon>
        <taxon>Metazoa</taxon>
        <taxon>Cnidaria</taxon>
        <taxon>Anthozoa</taxon>
        <taxon>Hexacorallia</taxon>
        <taxon>Scleractinia</taxon>
        <taxon>Astrocoeniina</taxon>
        <taxon>Pocilloporidae</taxon>
        <taxon>Pocillopora</taxon>
    </lineage>
</organism>
<dbReference type="Pfam" id="PF03351">
    <property type="entry name" value="DOMON"/>
    <property type="match status" value="1"/>
</dbReference>
<evidence type="ECO:0000313" key="4">
    <source>
        <dbReference type="EMBL" id="CAH3036472.1"/>
    </source>
</evidence>
<name>A0AAU9VTG6_9CNID</name>
<evidence type="ECO:0000313" key="5">
    <source>
        <dbReference type="Proteomes" id="UP001159428"/>
    </source>
</evidence>
<reference evidence="4 5" key="1">
    <citation type="submission" date="2022-05" db="EMBL/GenBank/DDBJ databases">
        <authorList>
            <consortium name="Genoscope - CEA"/>
            <person name="William W."/>
        </authorList>
    </citation>
    <scope>NUCLEOTIDE SEQUENCE [LARGE SCALE GENOMIC DNA]</scope>
</reference>
<dbReference type="GO" id="GO:0042421">
    <property type="term" value="P:norepinephrine biosynthetic process"/>
    <property type="evidence" value="ECO:0007669"/>
    <property type="project" value="TreeGrafter"/>
</dbReference>
<dbReference type="Proteomes" id="UP001159428">
    <property type="component" value="Unassembled WGS sequence"/>
</dbReference>
<keyword evidence="1" id="KW-0472">Membrane</keyword>
<protein>
    <recommendedName>
        <fullName evidence="3">DOMON domain-containing protein</fullName>
    </recommendedName>
</protein>
<dbReference type="AlphaFoldDB" id="A0AAU9VTG6"/>
<dbReference type="InterPro" id="IPR045266">
    <property type="entry name" value="DOH_DOMON"/>
</dbReference>
<dbReference type="CDD" id="cd09631">
    <property type="entry name" value="DOMON_DOH"/>
    <property type="match status" value="1"/>
</dbReference>
<keyword evidence="2" id="KW-0732">Signal</keyword>
<proteinExistence type="predicted"/>
<dbReference type="EMBL" id="CALNXJ010000003">
    <property type="protein sequence ID" value="CAH3036472.1"/>
    <property type="molecule type" value="Genomic_DNA"/>
</dbReference>
<evidence type="ECO:0000256" key="1">
    <source>
        <dbReference type="SAM" id="Phobius"/>
    </source>
</evidence>
<keyword evidence="5" id="KW-1185">Reference proteome</keyword>
<dbReference type="GO" id="GO:0004500">
    <property type="term" value="F:dopamine beta-monooxygenase activity"/>
    <property type="evidence" value="ECO:0007669"/>
    <property type="project" value="InterPro"/>
</dbReference>
<dbReference type="PROSITE" id="PS50836">
    <property type="entry name" value="DOMON"/>
    <property type="match status" value="1"/>
</dbReference>
<keyword evidence="1" id="KW-0812">Transmembrane</keyword>
<dbReference type="PANTHER" id="PTHR10157">
    <property type="entry name" value="DOPAMINE BETA HYDROXYLASE RELATED"/>
    <property type="match status" value="1"/>
</dbReference>
<dbReference type="GO" id="GO:0030667">
    <property type="term" value="C:secretory granule membrane"/>
    <property type="evidence" value="ECO:0007669"/>
    <property type="project" value="TreeGrafter"/>
</dbReference>
<evidence type="ECO:0000259" key="3">
    <source>
        <dbReference type="PROSITE" id="PS50836"/>
    </source>
</evidence>
<dbReference type="GO" id="GO:0042420">
    <property type="term" value="P:dopamine catabolic process"/>
    <property type="evidence" value="ECO:0007669"/>
    <property type="project" value="TreeGrafter"/>
</dbReference>
<keyword evidence="1" id="KW-1133">Transmembrane helix</keyword>
<gene>
    <name evidence="4" type="ORF">PMEA_00016889</name>
</gene>
<accession>A0AAU9VTG6</accession>
<dbReference type="GO" id="GO:0005615">
    <property type="term" value="C:extracellular space"/>
    <property type="evidence" value="ECO:0007669"/>
    <property type="project" value="TreeGrafter"/>
</dbReference>
<dbReference type="GO" id="GO:0006589">
    <property type="term" value="P:octopamine biosynthetic process"/>
    <property type="evidence" value="ECO:0007669"/>
    <property type="project" value="TreeGrafter"/>
</dbReference>
<feature type="transmembrane region" description="Helical" evidence="1">
    <location>
        <begin position="209"/>
        <end position="227"/>
    </location>
</feature>
<feature type="chain" id="PRO_5043695469" description="DOMON domain-containing protein" evidence="2">
    <location>
        <begin position="19"/>
        <end position="228"/>
    </location>
</feature>
<dbReference type="InterPro" id="IPR000945">
    <property type="entry name" value="DBH-like"/>
</dbReference>
<dbReference type="InterPro" id="IPR005018">
    <property type="entry name" value="DOMON_domain"/>
</dbReference>